<dbReference type="Gene3D" id="3.30.420.80">
    <property type="entry name" value="Ribosomal protein S11"/>
    <property type="match status" value="1"/>
</dbReference>
<proteinExistence type="inferred from homology"/>
<sequence>MSLFHTLETAGYVRGFSSASWGLNGRNQSENVNANASAPRLDFLRDKVNINSRSENNAETGGNSRQMDFVRGAIDEDEKSLMGGYQYNQYQYQHDVDFVHIKMLRNNTFVTVTDSKGNVKLSGSAGSLKDLKSGQKLSKYAAEATAEVVGRRARGLGLKSVVMKVNGFTHFRRKRNAILSWREGFTDSKGDKNPIVYIEDTTRRAHNGCRLPKSRPVTEVQGYAGGSRSFQYMHLKVKFEQGGWWFFTPIYASPIEEKRRLLWNDLKVIANNMNDAWLLAGDFSDIMSADEKRGGVIASVRKCNTFKERVDACNLIDLGAVGPKFTWRGPSYRGGQRIFKRLDGALGNVKWRLDFPDGYVKVLTRLEFSDHHSILISPFEAPHLMAPIQFRFESAWLMEHHIMICCVSVGSVRVMVLTI</sequence>
<organism evidence="4 5">
    <name type="scientific">Trifolium pratense</name>
    <name type="common">Red clover</name>
    <dbReference type="NCBI Taxonomy" id="57577"/>
    <lineage>
        <taxon>Eukaryota</taxon>
        <taxon>Viridiplantae</taxon>
        <taxon>Streptophyta</taxon>
        <taxon>Embryophyta</taxon>
        <taxon>Tracheophyta</taxon>
        <taxon>Spermatophyta</taxon>
        <taxon>Magnoliopsida</taxon>
        <taxon>eudicotyledons</taxon>
        <taxon>Gunneridae</taxon>
        <taxon>Pentapetalae</taxon>
        <taxon>rosids</taxon>
        <taxon>fabids</taxon>
        <taxon>Fabales</taxon>
        <taxon>Fabaceae</taxon>
        <taxon>Papilionoideae</taxon>
        <taxon>50 kb inversion clade</taxon>
        <taxon>NPAAA clade</taxon>
        <taxon>Hologalegina</taxon>
        <taxon>IRL clade</taxon>
        <taxon>Trifolieae</taxon>
        <taxon>Trifolium</taxon>
    </lineage>
</organism>
<comment type="caution">
    <text evidence="4">The sequence shown here is derived from an EMBL/GenBank/DDBJ whole genome shotgun (WGS) entry which is preliminary data.</text>
</comment>
<evidence type="ECO:0000256" key="2">
    <source>
        <dbReference type="ARBA" id="ARBA00022980"/>
    </source>
</evidence>
<reference evidence="4 5" key="2">
    <citation type="journal article" date="2017" name="Front. Plant Sci.">
        <title>Gene Classification and Mining of Molecular Markers Useful in Red Clover (Trifolium pratense) Breeding.</title>
        <authorList>
            <person name="Istvanek J."/>
            <person name="Dluhosova J."/>
            <person name="Dluhos P."/>
            <person name="Patkova L."/>
            <person name="Nedelnik J."/>
            <person name="Repkova J."/>
        </authorList>
    </citation>
    <scope>NUCLEOTIDE SEQUENCE [LARGE SCALE GENOMIC DNA]</scope>
    <source>
        <strain evidence="5">cv. Tatra</strain>
        <tissue evidence="4">Young leaves</tissue>
    </source>
</reference>
<evidence type="ECO:0000313" key="5">
    <source>
        <dbReference type="Proteomes" id="UP000236291"/>
    </source>
</evidence>
<keyword evidence="2 4" id="KW-0689">Ribosomal protein</keyword>
<evidence type="ECO:0000313" key="4">
    <source>
        <dbReference type="EMBL" id="PNY10810.1"/>
    </source>
</evidence>
<dbReference type="InterPro" id="IPR036691">
    <property type="entry name" value="Endo/exonu/phosph_ase_sf"/>
</dbReference>
<dbReference type="GO" id="GO:1990904">
    <property type="term" value="C:ribonucleoprotein complex"/>
    <property type="evidence" value="ECO:0007669"/>
    <property type="project" value="UniProtKB-KW"/>
</dbReference>
<dbReference type="SUPFAM" id="SSF56219">
    <property type="entry name" value="DNase I-like"/>
    <property type="match status" value="1"/>
</dbReference>
<reference evidence="4 5" key="1">
    <citation type="journal article" date="2014" name="Am. J. Bot.">
        <title>Genome assembly and annotation for red clover (Trifolium pratense; Fabaceae).</title>
        <authorList>
            <person name="Istvanek J."/>
            <person name="Jaros M."/>
            <person name="Krenek A."/>
            <person name="Repkova J."/>
        </authorList>
    </citation>
    <scope>NUCLEOTIDE SEQUENCE [LARGE SCALE GENOMIC DNA]</scope>
    <source>
        <strain evidence="5">cv. Tatra</strain>
        <tissue evidence="4">Young leaves</tissue>
    </source>
</reference>
<accession>A0A2K3P6B4</accession>
<dbReference type="HAMAP" id="MF_01310">
    <property type="entry name" value="Ribosomal_uS11"/>
    <property type="match status" value="1"/>
</dbReference>
<dbReference type="Proteomes" id="UP000236291">
    <property type="component" value="Unassembled WGS sequence"/>
</dbReference>
<protein>
    <submittedName>
        <fullName evidence="4">30S ribosomal protein s11-like</fullName>
    </submittedName>
</protein>
<name>A0A2K3P6B4_TRIPR</name>
<dbReference type="AlphaFoldDB" id="A0A2K3P6B4"/>
<dbReference type="SUPFAM" id="SSF53137">
    <property type="entry name" value="Translational machinery components"/>
    <property type="match status" value="1"/>
</dbReference>
<dbReference type="EMBL" id="ASHM01004089">
    <property type="protein sequence ID" value="PNY10810.1"/>
    <property type="molecule type" value="Genomic_DNA"/>
</dbReference>
<dbReference type="FunFam" id="3.30.420.80:FF:000014">
    <property type="entry name" value="Probable ribosomal protein S11, mitochondrial"/>
    <property type="match status" value="1"/>
</dbReference>
<evidence type="ECO:0000256" key="3">
    <source>
        <dbReference type="ARBA" id="ARBA00023274"/>
    </source>
</evidence>
<dbReference type="InterPro" id="IPR036967">
    <property type="entry name" value="Ribosomal_uS11_sf"/>
</dbReference>
<dbReference type="STRING" id="57577.A0A2K3P6B4"/>
<comment type="similarity">
    <text evidence="1">Belongs to the universal ribosomal protein uS11 family.</text>
</comment>
<evidence type="ECO:0000256" key="1">
    <source>
        <dbReference type="ARBA" id="ARBA00006194"/>
    </source>
</evidence>
<dbReference type="PANTHER" id="PTHR11759">
    <property type="entry name" value="40S RIBOSOMAL PROTEIN S14/30S RIBOSOMAL PROTEIN S11"/>
    <property type="match status" value="1"/>
</dbReference>
<dbReference type="GO" id="GO:0006412">
    <property type="term" value="P:translation"/>
    <property type="evidence" value="ECO:0007669"/>
    <property type="project" value="InterPro"/>
</dbReference>
<dbReference type="Pfam" id="PF00411">
    <property type="entry name" value="Ribosomal_S11"/>
    <property type="match status" value="1"/>
</dbReference>
<keyword evidence="3" id="KW-0687">Ribonucleoprotein</keyword>
<dbReference type="InterPro" id="IPR001971">
    <property type="entry name" value="Ribosomal_uS11"/>
</dbReference>
<gene>
    <name evidence="4" type="ORF">L195_g007400</name>
</gene>
<dbReference type="GO" id="GO:0003735">
    <property type="term" value="F:structural constituent of ribosome"/>
    <property type="evidence" value="ECO:0007669"/>
    <property type="project" value="InterPro"/>
</dbReference>
<dbReference type="GO" id="GO:0005840">
    <property type="term" value="C:ribosome"/>
    <property type="evidence" value="ECO:0007669"/>
    <property type="project" value="UniProtKB-KW"/>
</dbReference>